<sequence length="148" mass="15954">MVLKTAPAGSTAGLRTDNLHGLVQHKKPEMTKPLKNHPHSLISLKSQTPASTSPFSNPSNQSSTSLQFDVVEFNANATQPPIHHSRLGLPSPPTRYSLSSLSSSVACWPSAFLVLITEQSHQALIAVPRWWSSYALSPPLPVALPLFA</sequence>
<dbReference type="EMBL" id="JASCZI010181455">
    <property type="protein sequence ID" value="MED6183671.1"/>
    <property type="molecule type" value="Genomic_DNA"/>
</dbReference>
<organism evidence="2 3">
    <name type="scientific">Stylosanthes scabra</name>
    <dbReference type="NCBI Taxonomy" id="79078"/>
    <lineage>
        <taxon>Eukaryota</taxon>
        <taxon>Viridiplantae</taxon>
        <taxon>Streptophyta</taxon>
        <taxon>Embryophyta</taxon>
        <taxon>Tracheophyta</taxon>
        <taxon>Spermatophyta</taxon>
        <taxon>Magnoliopsida</taxon>
        <taxon>eudicotyledons</taxon>
        <taxon>Gunneridae</taxon>
        <taxon>Pentapetalae</taxon>
        <taxon>rosids</taxon>
        <taxon>fabids</taxon>
        <taxon>Fabales</taxon>
        <taxon>Fabaceae</taxon>
        <taxon>Papilionoideae</taxon>
        <taxon>50 kb inversion clade</taxon>
        <taxon>dalbergioids sensu lato</taxon>
        <taxon>Dalbergieae</taxon>
        <taxon>Pterocarpus clade</taxon>
        <taxon>Stylosanthes</taxon>
    </lineage>
</organism>
<gene>
    <name evidence="2" type="ORF">PIB30_039879</name>
</gene>
<protein>
    <submittedName>
        <fullName evidence="2">Uncharacterized protein</fullName>
    </submittedName>
</protein>
<comment type="caution">
    <text evidence="2">The sequence shown here is derived from an EMBL/GenBank/DDBJ whole genome shotgun (WGS) entry which is preliminary data.</text>
</comment>
<dbReference type="Proteomes" id="UP001341840">
    <property type="component" value="Unassembled WGS sequence"/>
</dbReference>
<evidence type="ECO:0000313" key="3">
    <source>
        <dbReference type="Proteomes" id="UP001341840"/>
    </source>
</evidence>
<name>A0ABU6WFS2_9FABA</name>
<keyword evidence="3" id="KW-1185">Reference proteome</keyword>
<feature type="region of interest" description="Disordered" evidence="1">
    <location>
        <begin position="1"/>
        <end position="22"/>
    </location>
</feature>
<evidence type="ECO:0000256" key="1">
    <source>
        <dbReference type="SAM" id="MobiDB-lite"/>
    </source>
</evidence>
<reference evidence="2 3" key="1">
    <citation type="journal article" date="2023" name="Plants (Basel)">
        <title>Bridging the Gap: Combining Genomics and Transcriptomics Approaches to Understand Stylosanthes scabra, an Orphan Legume from the Brazilian Caatinga.</title>
        <authorList>
            <person name="Ferreira-Neto J.R.C."/>
            <person name="da Silva M.D."/>
            <person name="Binneck E."/>
            <person name="de Melo N.F."/>
            <person name="da Silva R.H."/>
            <person name="de Melo A.L.T.M."/>
            <person name="Pandolfi V."/>
            <person name="Bustamante F.O."/>
            <person name="Brasileiro-Vidal A.C."/>
            <person name="Benko-Iseppon A.M."/>
        </authorList>
    </citation>
    <scope>NUCLEOTIDE SEQUENCE [LARGE SCALE GENOMIC DNA]</scope>
    <source>
        <tissue evidence="2">Leaves</tissue>
    </source>
</reference>
<proteinExistence type="predicted"/>
<accession>A0ABU6WFS2</accession>
<evidence type="ECO:0000313" key="2">
    <source>
        <dbReference type="EMBL" id="MED6183671.1"/>
    </source>
</evidence>